<feature type="transmembrane region" description="Helical" evidence="1">
    <location>
        <begin position="16"/>
        <end position="39"/>
    </location>
</feature>
<feature type="transmembrane region" description="Helical" evidence="1">
    <location>
        <begin position="95"/>
        <end position="115"/>
    </location>
</feature>
<proteinExistence type="predicted"/>
<feature type="transmembrane region" description="Helical" evidence="1">
    <location>
        <begin position="59"/>
        <end position="83"/>
    </location>
</feature>
<keyword evidence="3" id="KW-1185">Reference proteome</keyword>
<evidence type="ECO:0000256" key="1">
    <source>
        <dbReference type="SAM" id="Phobius"/>
    </source>
</evidence>
<dbReference type="EMBL" id="JBEZAE010000003">
    <property type="protein sequence ID" value="MEU7069871.1"/>
    <property type="molecule type" value="Genomic_DNA"/>
</dbReference>
<protein>
    <recommendedName>
        <fullName evidence="4">Integral membrane protein</fullName>
    </recommendedName>
</protein>
<sequence length="118" mass="12737">MPQSTPAADSRAPHAWIAPTASTVVTLPLVCLAFLSVVLDPLSCDDCSGANTVAYRDAYLPAFWTFLIGLLLPLGLLVASWALPPSRRHTARRRTVALLAPTAVVLLYLLFLLLVGRR</sequence>
<dbReference type="RefSeq" id="WP_358470330.1">
    <property type="nucleotide sequence ID" value="NZ_JBEZAE010000003.1"/>
</dbReference>
<evidence type="ECO:0000313" key="3">
    <source>
        <dbReference type="Proteomes" id="UP001551329"/>
    </source>
</evidence>
<keyword evidence="1" id="KW-0472">Membrane</keyword>
<dbReference type="Proteomes" id="UP001551329">
    <property type="component" value="Unassembled WGS sequence"/>
</dbReference>
<name>A0ABV3C551_9ACTN</name>
<accession>A0ABV3C551</accession>
<keyword evidence="1" id="KW-1133">Transmembrane helix</keyword>
<evidence type="ECO:0000313" key="2">
    <source>
        <dbReference type="EMBL" id="MEU7069871.1"/>
    </source>
</evidence>
<evidence type="ECO:0008006" key="4">
    <source>
        <dbReference type="Google" id="ProtNLM"/>
    </source>
</evidence>
<gene>
    <name evidence="2" type="ORF">AB0A88_06930</name>
</gene>
<comment type="caution">
    <text evidence="2">The sequence shown here is derived from an EMBL/GenBank/DDBJ whole genome shotgun (WGS) entry which is preliminary data.</text>
</comment>
<keyword evidence="1" id="KW-0812">Transmembrane</keyword>
<organism evidence="2 3">
    <name type="scientific">Streptomyces narbonensis</name>
    <dbReference type="NCBI Taxonomy" id="67333"/>
    <lineage>
        <taxon>Bacteria</taxon>
        <taxon>Bacillati</taxon>
        <taxon>Actinomycetota</taxon>
        <taxon>Actinomycetes</taxon>
        <taxon>Kitasatosporales</taxon>
        <taxon>Streptomycetaceae</taxon>
        <taxon>Streptomyces</taxon>
    </lineage>
</organism>
<reference evidence="2 3" key="1">
    <citation type="submission" date="2024-06" db="EMBL/GenBank/DDBJ databases">
        <title>The Natural Products Discovery Center: Release of the First 8490 Sequenced Strains for Exploring Actinobacteria Biosynthetic Diversity.</title>
        <authorList>
            <person name="Kalkreuter E."/>
            <person name="Kautsar S.A."/>
            <person name="Yang D."/>
            <person name="Bader C.D."/>
            <person name="Teijaro C.N."/>
            <person name="Fluegel L."/>
            <person name="Davis C.M."/>
            <person name="Simpson J.R."/>
            <person name="Lauterbach L."/>
            <person name="Steele A.D."/>
            <person name="Gui C."/>
            <person name="Meng S."/>
            <person name="Li G."/>
            <person name="Viehrig K."/>
            <person name="Ye F."/>
            <person name="Su P."/>
            <person name="Kiefer A.F."/>
            <person name="Nichols A."/>
            <person name="Cepeda A.J."/>
            <person name="Yan W."/>
            <person name="Fan B."/>
            <person name="Jiang Y."/>
            <person name="Adhikari A."/>
            <person name="Zheng C.-J."/>
            <person name="Schuster L."/>
            <person name="Cowan T.M."/>
            <person name="Smanski M.J."/>
            <person name="Chevrette M.G."/>
            <person name="De Carvalho L.P.S."/>
            <person name="Shen B."/>
        </authorList>
    </citation>
    <scope>NUCLEOTIDE SEQUENCE [LARGE SCALE GENOMIC DNA]</scope>
    <source>
        <strain evidence="2 3">NPDC045974</strain>
    </source>
</reference>